<evidence type="ECO:0000313" key="1">
    <source>
        <dbReference type="EMBL" id="KXZ75882.1"/>
    </source>
</evidence>
<accession>A0A139W9B0</accession>
<keyword evidence="2" id="KW-1185">Reference proteome</keyword>
<protein>
    <submittedName>
        <fullName evidence="1">Uncharacterized protein</fullName>
    </submittedName>
</protein>
<proteinExistence type="predicted"/>
<gene>
    <name evidence="1" type="primary">AUGUSTUS-3.0.2_34986</name>
    <name evidence="1" type="ORF">TcasGA2_TC034986</name>
</gene>
<feature type="non-terminal residue" evidence="1">
    <location>
        <position position="1"/>
    </location>
</feature>
<dbReference type="EMBL" id="KQ972502">
    <property type="protein sequence ID" value="KXZ75882.1"/>
    <property type="molecule type" value="Genomic_DNA"/>
</dbReference>
<reference evidence="1 2" key="2">
    <citation type="journal article" date="2010" name="Nucleic Acids Res.">
        <title>BeetleBase in 2010: revisions to provide comprehensive genomic information for Tribolium castaneum.</title>
        <authorList>
            <person name="Kim H.S."/>
            <person name="Murphy T."/>
            <person name="Xia J."/>
            <person name="Caragea D."/>
            <person name="Park Y."/>
            <person name="Beeman R.W."/>
            <person name="Lorenzen M.D."/>
            <person name="Butcher S."/>
            <person name="Manak J.R."/>
            <person name="Brown S.J."/>
        </authorList>
    </citation>
    <scope>NUCLEOTIDE SEQUENCE [LARGE SCALE GENOMIC DNA]</scope>
    <source>
        <strain evidence="1 2">Georgia GA2</strain>
    </source>
</reference>
<feature type="non-terminal residue" evidence="1">
    <location>
        <position position="33"/>
    </location>
</feature>
<sequence length="33" mass="3766">MVITQPLEDFKFNINQSSYLSAPIFPPSEPLEL</sequence>
<dbReference type="InParanoid" id="A0A139W9B0"/>
<name>A0A139W9B0_TRICA</name>
<organism evidence="1 2">
    <name type="scientific">Tribolium castaneum</name>
    <name type="common">Red flour beetle</name>
    <dbReference type="NCBI Taxonomy" id="7070"/>
    <lineage>
        <taxon>Eukaryota</taxon>
        <taxon>Metazoa</taxon>
        <taxon>Ecdysozoa</taxon>
        <taxon>Arthropoda</taxon>
        <taxon>Hexapoda</taxon>
        <taxon>Insecta</taxon>
        <taxon>Pterygota</taxon>
        <taxon>Neoptera</taxon>
        <taxon>Endopterygota</taxon>
        <taxon>Coleoptera</taxon>
        <taxon>Polyphaga</taxon>
        <taxon>Cucujiformia</taxon>
        <taxon>Tenebrionidae</taxon>
        <taxon>Tenebrionidae incertae sedis</taxon>
        <taxon>Tribolium</taxon>
    </lineage>
</organism>
<evidence type="ECO:0000313" key="2">
    <source>
        <dbReference type="Proteomes" id="UP000007266"/>
    </source>
</evidence>
<dbReference type="Proteomes" id="UP000007266">
    <property type="component" value="Unassembled WGS sequence"/>
</dbReference>
<reference evidence="1 2" key="1">
    <citation type="journal article" date="2008" name="Nature">
        <title>The genome of the model beetle and pest Tribolium castaneum.</title>
        <authorList>
            <consortium name="Tribolium Genome Sequencing Consortium"/>
            <person name="Richards S."/>
            <person name="Gibbs R.A."/>
            <person name="Weinstock G.M."/>
            <person name="Brown S.J."/>
            <person name="Denell R."/>
            <person name="Beeman R.W."/>
            <person name="Gibbs R."/>
            <person name="Beeman R.W."/>
            <person name="Brown S.J."/>
            <person name="Bucher G."/>
            <person name="Friedrich M."/>
            <person name="Grimmelikhuijzen C.J."/>
            <person name="Klingler M."/>
            <person name="Lorenzen M."/>
            <person name="Richards S."/>
            <person name="Roth S."/>
            <person name="Schroder R."/>
            <person name="Tautz D."/>
            <person name="Zdobnov E.M."/>
            <person name="Muzny D."/>
            <person name="Gibbs R.A."/>
            <person name="Weinstock G.M."/>
            <person name="Attaway T."/>
            <person name="Bell S."/>
            <person name="Buhay C.J."/>
            <person name="Chandrabose M.N."/>
            <person name="Chavez D."/>
            <person name="Clerk-Blankenburg K.P."/>
            <person name="Cree A."/>
            <person name="Dao M."/>
            <person name="Davis C."/>
            <person name="Chacko J."/>
            <person name="Dinh H."/>
            <person name="Dugan-Rocha S."/>
            <person name="Fowler G."/>
            <person name="Garner T.T."/>
            <person name="Garnes J."/>
            <person name="Gnirke A."/>
            <person name="Hawes A."/>
            <person name="Hernandez J."/>
            <person name="Hines S."/>
            <person name="Holder M."/>
            <person name="Hume J."/>
            <person name="Jhangiani S.N."/>
            <person name="Joshi V."/>
            <person name="Khan Z.M."/>
            <person name="Jackson L."/>
            <person name="Kovar C."/>
            <person name="Kowis A."/>
            <person name="Lee S."/>
            <person name="Lewis L.R."/>
            <person name="Margolis J."/>
            <person name="Morgan M."/>
            <person name="Nazareth L.V."/>
            <person name="Nguyen N."/>
            <person name="Okwuonu G."/>
            <person name="Parker D."/>
            <person name="Richards S."/>
            <person name="Ruiz S.J."/>
            <person name="Santibanez J."/>
            <person name="Savard J."/>
            <person name="Scherer S.E."/>
            <person name="Schneider B."/>
            <person name="Sodergren E."/>
            <person name="Tautz D."/>
            <person name="Vattahil S."/>
            <person name="Villasana D."/>
            <person name="White C.S."/>
            <person name="Wright R."/>
            <person name="Park Y."/>
            <person name="Beeman R.W."/>
            <person name="Lord J."/>
            <person name="Oppert B."/>
            <person name="Lorenzen M."/>
            <person name="Brown S."/>
            <person name="Wang L."/>
            <person name="Savard J."/>
            <person name="Tautz D."/>
            <person name="Richards S."/>
            <person name="Weinstock G."/>
            <person name="Gibbs R.A."/>
            <person name="Liu Y."/>
            <person name="Worley K."/>
            <person name="Weinstock G."/>
            <person name="Elsik C.G."/>
            <person name="Reese J.T."/>
            <person name="Elhaik E."/>
            <person name="Landan G."/>
            <person name="Graur D."/>
            <person name="Arensburger P."/>
            <person name="Atkinson P."/>
            <person name="Beeman R.W."/>
            <person name="Beidler J."/>
            <person name="Brown S.J."/>
            <person name="Demuth J.P."/>
            <person name="Drury D.W."/>
            <person name="Du Y.Z."/>
            <person name="Fujiwara H."/>
            <person name="Lorenzen M."/>
            <person name="Maselli V."/>
            <person name="Osanai M."/>
            <person name="Park Y."/>
            <person name="Robertson H.M."/>
            <person name="Tu Z."/>
            <person name="Wang J.J."/>
            <person name="Wang S."/>
            <person name="Richards S."/>
            <person name="Song H."/>
            <person name="Zhang L."/>
            <person name="Sodergren E."/>
            <person name="Werner D."/>
            <person name="Stanke M."/>
            <person name="Morgenstern B."/>
            <person name="Solovyev V."/>
            <person name="Kosarev P."/>
            <person name="Brown G."/>
            <person name="Chen H.C."/>
            <person name="Ermolaeva O."/>
            <person name="Hlavina W."/>
            <person name="Kapustin Y."/>
            <person name="Kiryutin B."/>
            <person name="Kitts P."/>
            <person name="Maglott D."/>
            <person name="Pruitt K."/>
            <person name="Sapojnikov V."/>
            <person name="Souvorov A."/>
            <person name="Mackey A.J."/>
            <person name="Waterhouse R.M."/>
            <person name="Wyder S."/>
            <person name="Zdobnov E.M."/>
            <person name="Zdobnov E.M."/>
            <person name="Wyder S."/>
            <person name="Kriventseva E.V."/>
            <person name="Kadowaki T."/>
            <person name="Bork P."/>
            <person name="Aranda M."/>
            <person name="Bao R."/>
            <person name="Beermann A."/>
            <person name="Berns N."/>
            <person name="Bolognesi R."/>
            <person name="Bonneton F."/>
            <person name="Bopp D."/>
            <person name="Brown S.J."/>
            <person name="Bucher G."/>
            <person name="Butts T."/>
            <person name="Chaumot A."/>
            <person name="Denell R.E."/>
            <person name="Ferrier D.E."/>
            <person name="Friedrich M."/>
            <person name="Gordon C.M."/>
            <person name="Jindra M."/>
            <person name="Klingler M."/>
            <person name="Lan Q."/>
            <person name="Lattorff H.M."/>
            <person name="Laudet V."/>
            <person name="von Levetsow C."/>
            <person name="Liu Z."/>
            <person name="Lutz R."/>
            <person name="Lynch J.A."/>
            <person name="da Fonseca R.N."/>
            <person name="Posnien N."/>
            <person name="Reuter R."/>
            <person name="Roth S."/>
            <person name="Savard J."/>
            <person name="Schinko J.B."/>
            <person name="Schmitt C."/>
            <person name="Schoppmeier M."/>
            <person name="Schroder R."/>
            <person name="Shippy T.D."/>
            <person name="Simonnet F."/>
            <person name="Marques-Souza H."/>
            <person name="Tautz D."/>
            <person name="Tomoyasu Y."/>
            <person name="Trauner J."/>
            <person name="Van der Zee M."/>
            <person name="Vervoort M."/>
            <person name="Wittkopp N."/>
            <person name="Wimmer E.A."/>
            <person name="Yang X."/>
            <person name="Jones A.K."/>
            <person name="Sattelle D.B."/>
            <person name="Ebert P.R."/>
            <person name="Nelson D."/>
            <person name="Scott J.G."/>
            <person name="Beeman R.W."/>
            <person name="Muthukrishnan S."/>
            <person name="Kramer K.J."/>
            <person name="Arakane Y."/>
            <person name="Beeman R.W."/>
            <person name="Zhu Q."/>
            <person name="Hogenkamp D."/>
            <person name="Dixit R."/>
            <person name="Oppert B."/>
            <person name="Jiang H."/>
            <person name="Zou Z."/>
            <person name="Marshall J."/>
            <person name="Elpidina E."/>
            <person name="Vinokurov K."/>
            <person name="Oppert C."/>
            <person name="Zou Z."/>
            <person name="Evans J."/>
            <person name="Lu Z."/>
            <person name="Zhao P."/>
            <person name="Sumathipala N."/>
            <person name="Altincicek B."/>
            <person name="Vilcinskas A."/>
            <person name="Williams M."/>
            <person name="Hultmark D."/>
            <person name="Hetru C."/>
            <person name="Jiang H."/>
            <person name="Grimmelikhuijzen C.J."/>
            <person name="Hauser F."/>
            <person name="Cazzamali G."/>
            <person name="Williamson M."/>
            <person name="Park Y."/>
            <person name="Li B."/>
            <person name="Tanaka Y."/>
            <person name="Predel R."/>
            <person name="Neupert S."/>
            <person name="Schachtner J."/>
            <person name="Verleyen P."/>
            <person name="Raible F."/>
            <person name="Bork P."/>
            <person name="Friedrich M."/>
            <person name="Walden K.K."/>
            <person name="Robertson H.M."/>
            <person name="Angeli S."/>
            <person name="Foret S."/>
            <person name="Bucher G."/>
            <person name="Schuetz S."/>
            <person name="Maleszka R."/>
            <person name="Wimmer E.A."/>
            <person name="Beeman R.W."/>
            <person name="Lorenzen M."/>
            <person name="Tomoyasu Y."/>
            <person name="Miller S.C."/>
            <person name="Grossmann D."/>
            <person name="Bucher G."/>
        </authorList>
    </citation>
    <scope>NUCLEOTIDE SEQUENCE [LARGE SCALE GENOMIC DNA]</scope>
    <source>
        <strain evidence="1 2">Georgia GA2</strain>
    </source>
</reference>
<dbReference type="AlphaFoldDB" id="A0A139W9B0"/>